<name>A0A9D9HNV6_9SPIR</name>
<comment type="caution">
    <text evidence="2">The sequence shown here is derived from an EMBL/GenBank/DDBJ whole genome shotgun (WGS) entry which is preliminary data.</text>
</comment>
<evidence type="ECO:0000259" key="1">
    <source>
        <dbReference type="Pfam" id="PF13023"/>
    </source>
</evidence>
<dbReference type="Pfam" id="PF13023">
    <property type="entry name" value="HD_3"/>
    <property type="match status" value="1"/>
</dbReference>
<proteinExistence type="predicted"/>
<reference evidence="2" key="2">
    <citation type="journal article" date="2021" name="PeerJ">
        <title>Extensive microbial diversity within the chicken gut microbiome revealed by metagenomics and culture.</title>
        <authorList>
            <person name="Gilroy R."/>
            <person name="Ravi A."/>
            <person name="Getino M."/>
            <person name="Pursley I."/>
            <person name="Horton D.L."/>
            <person name="Alikhan N.F."/>
            <person name="Baker D."/>
            <person name="Gharbi K."/>
            <person name="Hall N."/>
            <person name="Watson M."/>
            <person name="Adriaenssens E.M."/>
            <person name="Foster-Nyarko E."/>
            <person name="Jarju S."/>
            <person name="Secka A."/>
            <person name="Antonio M."/>
            <person name="Oren A."/>
            <person name="Chaudhuri R.R."/>
            <person name="La Ragione R."/>
            <person name="Hildebrand F."/>
            <person name="Pallen M.J."/>
        </authorList>
    </citation>
    <scope>NUCLEOTIDE SEQUENCE</scope>
    <source>
        <strain evidence="2">10532</strain>
    </source>
</reference>
<organism evidence="2 3">
    <name type="scientific">Candidatus Gallitreponema excrementavium</name>
    <dbReference type="NCBI Taxonomy" id="2840840"/>
    <lineage>
        <taxon>Bacteria</taxon>
        <taxon>Pseudomonadati</taxon>
        <taxon>Spirochaetota</taxon>
        <taxon>Spirochaetia</taxon>
        <taxon>Spirochaetales</taxon>
        <taxon>Candidatus Gallitreponema</taxon>
    </lineage>
</organism>
<dbReference type="Proteomes" id="UP000823638">
    <property type="component" value="Unassembled WGS sequence"/>
</dbReference>
<dbReference type="Gene3D" id="1.10.3210.10">
    <property type="entry name" value="Hypothetical protein af1432"/>
    <property type="match status" value="2"/>
</dbReference>
<sequence length="399" mass="47215">MITKEFALKLFEGFSIERWNDLIRPIPLLEMDKASEKTMLSYIIGKYEEKEGKKIRWNEIILFSLFDLLKKIAMCDVKAPVQRMIRREYPDEYKKINKWVYSQYESLITDGEIKEKFRIFLDSTGEGTSPEYRIFRAAHKYSTFREFEIIKHFNDRSRLTEIEKEIRNDISEYMDLKGVQLLMTRQKPYEFLMFIEQLRFQTRWNQTPRVPKTDVLGHSFFVAILTFLLGRNIDMCEKRIYNNFFSAIFHDLPEAVTRDIITPVKKATDNLPEIVKEIEDKIVEQELMPTIDDSFKNEIEYFTNNEFENRIIDSDGKVRFVSFEELNNNFNKNEFSPVDGKIIRASDHIAAFMEADRSITHGITSIHLTEGRTNLLKNYPEGESVNGLDIHSFMNSFLI</sequence>
<feature type="domain" description="HD" evidence="1">
    <location>
        <begin position="195"/>
        <end position="371"/>
    </location>
</feature>
<protein>
    <submittedName>
        <fullName evidence="2">HD domain-containing protein</fullName>
    </submittedName>
</protein>
<reference evidence="2" key="1">
    <citation type="submission" date="2020-10" db="EMBL/GenBank/DDBJ databases">
        <authorList>
            <person name="Gilroy R."/>
        </authorList>
    </citation>
    <scope>NUCLEOTIDE SEQUENCE</scope>
    <source>
        <strain evidence="2">10532</strain>
    </source>
</reference>
<gene>
    <name evidence="2" type="ORF">IAA81_03755</name>
</gene>
<dbReference type="AlphaFoldDB" id="A0A9D9HNV6"/>
<dbReference type="EMBL" id="JADIMM010000053">
    <property type="protein sequence ID" value="MBO8457326.1"/>
    <property type="molecule type" value="Genomic_DNA"/>
</dbReference>
<dbReference type="InterPro" id="IPR006674">
    <property type="entry name" value="HD_domain"/>
</dbReference>
<dbReference type="SUPFAM" id="SSF109604">
    <property type="entry name" value="HD-domain/PDEase-like"/>
    <property type="match status" value="1"/>
</dbReference>
<accession>A0A9D9HNV6</accession>
<evidence type="ECO:0000313" key="2">
    <source>
        <dbReference type="EMBL" id="MBO8457326.1"/>
    </source>
</evidence>
<evidence type="ECO:0000313" key="3">
    <source>
        <dbReference type="Proteomes" id="UP000823638"/>
    </source>
</evidence>